<dbReference type="InterPro" id="IPR036322">
    <property type="entry name" value="WD40_repeat_dom_sf"/>
</dbReference>
<dbReference type="WBParaSite" id="ECPE_0001429301-mRNA-1">
    <property type="protein sequence ID" value="ECPE_0001429301-mRNA-1"/>
    <property type="gene ID" value="ECPE_0001429301"/>
</dbReference>
<feature type="repeat" description="WD" evidence="1">
    <location>
        <begin position="96"/>
        <end position="137"/>
    </location>
</feature>
<dbReference type="PROSITE" id="PS50082">
    <property type="entry name" value="WD_REPEATS_2"/>
    <property type="match status" value="1"/>
</dbReference>
<dbReference type="EMBL" id="UZAN01057112">
    <property type="protein sequence ID" value="VDP91525.1"/>
    <property type="molecule type" value="Genomic_DNA"/>
</dbReference>
<dbReference type="PROSITE" id="PS50294">
    <property type="entry name" value="WD_REPEATS_REGION"/>
    <property type="match status" value="1"/>
</dbReference>
<organism evidence="4">
    <name type="scientific">Echinostoma caproni</name>
    <dbReference type="NCBI Taxonomy" id="27848"/>
    <lineage>
        <taxon>Eukaryota</taxon>
        <taxon>Metazoa</taxon>
        <taxon>Spiralia</taxon>
        <taxon>Lophotrochozoa</taxon>
        <taxon>Platyhelminthes</taxon>
        <taxon>Trematoda</taxon>
        <taxon>Digenea</taxon>
        <taxon>Plagiorchiida</taxon>
        <taxon>Echinostomata</taxon>
        <taxon>Echinostomatoidea</taxon>
        <taxon>Echinostomatidae</taxon>
        <taxon>Echinostoma</taxon>
    </lineage>
</organism>
<evidence type="ECO:0000313" key="2">
    <source>
        <dbReference type="EMBL" id="VDP91525.1"/>
    </source>
</evidence>
<proteinExistence type="predicted"/>
<keyword evidence="1" id="KW-0853">WD repeat</keyword>
<dbReference type="InterPro" id="IPR001680">
    <property type="entry name" value="WD40_rpt"/>
</dbReference>
<reference evidence="2 3" key="2">
    <citation type="submission" date="2018-11" db="EMBL/GenBank/DDBJ databases">
        <authorList>
            <consortium name="Pathogen Informatics"/>
        </authorList>
    </citation>
    <scope>NUCLEOTIDE SEQUENCE [LARGE SCALE GENOMIC DNA]</scope>
    <source>
        <strain evidence="2 3">Egypt</strain>
    </source>
</reference>
<dbReference type="Proteomes" id="UP000272942">
    <property type="component" value="Unassembled WGS sequence"/>
</dbReference>
<gene>
    <name evidence="2" type="ORF">ECPE_LOCUS14253</name>
</gene>
<sequence length="229" mass="25614">MISRCPGFRIQPDWDRSITAGEGEIWFHQYEDGVTKYHKLERQGSDFIPSADGCQCYYYPPNILQIRSATTGVKRTFQSPDLVIQLPYSKERPRVLEGHVAEIYRCRFFPSGLAAITAGADMQLKIWCLLTGRCAATLAPGLAGGVTGVQPNSNEPGGHRAGVMDMGIIHRGRNIVSVDRAGWLRLWDVGTQALLMILDVGSPPWEIVNSPHDKPRSMLFIGYHEYQRL</sequence>
<dbReference type="Pfam" id="PF00400">
    <property type="entry name" value="WD40"/>
    <property type="match status" value="1"/>
</dbReference>
<evidence type="ECO:0000256" key="1">
    <source>
        <dbReference type="PROSITE-ProRule" id="PRU00221"/>
    </source>
</evidence>
<protein>
    <submittedName>
        <fullName evidence="4">WD_REPEATS_REGION domain-containing protein</fullName>
    </submittedName>
</protein>
<dbReference type="SUPFAM" id="SSF50978">
    <property type="entry name" value="WD40 repeat-like"/>
    <property type="match status" value="1"/>
</dbReference>
<dbReference type="AlphaFoldDB" id="A0A183B4W8"/>
<name>A0A183B4W8_9TREM</name>
<evidence type="ECO:0000313" key="4">
    <source>
        <dbReference type="WBParaSite" id="ECPE_0001429301-mRNA-1"/>
    </source>
</evidence>
<dbReference type="InterPro" id="IPR015943">
    <property type="entry name" value="WD40/YVTN_repeat-like_dom_sf"/>
</dbReference>
<dbReference type="SMART" id="SM00320">
    <property type="entry name" value="WD40"/>
    <property type="match status" value="2"/>
</dbReference>
<dbReference type="OrthoDB" id="27537at2759"/>
<accession>A0A183B4W8</accession>
<evidence type="ECO:0000313" key="3">
    <source>
        <dbReference type="Proteomes" id="UP000272942"/>
    </source>
</evidence>
<reference evidence="4" key="1">
    <citation type="submission" date="2016-06" db="UniProtKB">
        <authorList>
            <consortium name="WormBaseParasite"/>
        </authorList>
    </citation>
    <scope>IDENTIFICATION</scope>
</reference>
<keyword evidence="3" id="KW-1185">Reference proteome</keyword>
<dbReference type="Gene3D" id="2.130.10.10">
    <property type="entry name" value="YVTN repeat-like/Quinoprotein amine dehydrogenase"/>
    <property type="match status" value="1"/>
</dbReference>